<sequence length="143" mass="15938">MSSKRKLSKGRRKIEIKRIEKEDARQVTFSKRRVCLFKKASELCTLCAAETDVIVFSPAGKPYSFGHPSVDTVVDHYLSGGNYASQNSIGGVHPHVGARIRDLNRQYTEALNELDAEKKRGMESEKEGKTLETNTGGKNPLKN</sequence>
<dbReference type="PROSITE" id="PS50066">
    <property type="entry name" value="MADS_BOX_2"/>
    <property type="match status" value="1"/>
</dbReference>
<dbReference type="Proteomes" id="UP000195402">
    <property type="component" value="Unassembled WGS sequence"/>
</dbReference>
<keyword evidence="2" id="KW-0805">Transcription regulation</keyword>
<evidence type="ECO:0000256" key="5">
    <source>
        <dbReference type="ARBA" id="ARBA00023242"/>
    </source>
</evidence>
<dbReference type="CDD" id="cd00265">
    <property type="entry name" value="MADS_MEF2_like"/>
    <property type="match status" value="1"/>
</dbReference>
<dbReference type="GO" id="GO:0000978">
    <property type="term" value="F:RNA polymerase II cis-regulatory region sequence-specific DNA binding"/>
    <property type="evidence" value="ECO:0007669"/>
    <property type="project" value="TreeGrafter"/>
</dbReference>
<protein>
    <submittedName>
        <fullName evidence="8">Transcription factor</fullName>
    </submittedName>
</protein>
<dbReference type="GO" id="GO:0045944">
    <property type="term" value="P:positive regulation of transcription by RNA polymerase II"/>
    <property type="evidence" value="ECO:0007669"/>
    <property type="project" value="InterPro"/>
</dbReference>
<keyword evidence="3" id="KW-0238">DNA-binding</keyword>
<dbReference type="GO" id="GO:0000981">
    <property type="term" value="F:DNA-binding transcription factor activity, RNA polymerase II-specific"/>
    <property type="evidence" value="ECO:0007669"/>
    <property type="project" value="TreeGrafter"/>
</dbReference>
<dbReference type="Gene3D" id="3.40.1810.10">
    <property type="entry name" value="Transcription factor, MADS-box"/>
    <property type="match status" value="1"/>
</dbReference>
<dbReference type="InParanoid" id="A0A200QXW9"/>
<dbReference type="FunFam" id="3.40.1810.10:FF:000006">
    <property type="entry name" value="Agamous-like MADS-box protein AGL62"/>
    <property type="match status" value="1"/>
</dbReference>
<comment type="caution">
    <text evidence="8">The sequence shown here is derived from an EMBL/GenBank/DDBJ whole genome shotgun (WGS) entry which is preliminary data.</text>
</comment>
<dbReference type="GO" id="GO:0046983">
    <property type="term" value="F:protein dimerization activity"/>
    <property type="evidence" value="ECO:0007669"/>
    <property type="project" value="InterPro"/>
</dbReference>
<comment type="subcellular location">
    <subcellularLocation>
        <location evidence="1">Nucleus</location>
    </subcellularLocation>
</comment>
<dbReference type="PRINTS" id="PR00404">
    <property type="entry name" value="MADSDOMAIN"/>
</dbReference>
<dbReference type="OMA" id="RNTETKM"/>
<feature type="domain" description="MADS-box" evidence="7">
    <location>
        <begin position="9"/>
        <end position="69"/>
    </location>
</feature>
<reference evidence="8 9" key="1">
    <citation type="journal article" date="2017" name="Mol. Plant">
        <title>The Genome of Medicinal Plant Macleaya cordata Provides New Insights into Benzylisoquinoline Alkaloids Metabolism.</title>
        <authorList>
            <person name="Liu X."/>
            <person name="Liu Y."/>
            <person name="Huang P."/>
            <person name="Ma Y."/>
            <person name="Qing Z."/>
            <person name="Tang Q."/>
            <person name="Cao H."/>
            <person name="Cheng P."/>
            <person name="Zheng Y."/>
            <person name="Yuan Z."/>
            <person name="Zhou Y."/>
            <person name="Liu J."/>
            <person name="Tang Z."/>
            <person name="Zhuo Y."/>
            <person name="Zhang Y."/>
            <person name="Yu L."/>
            <person name="Huang J."/>
            <person name="Yang P."/>
            <person name="Peng Q."/>
            <person name="Zhang J."/>
            <person name="Jiang W."/>
            <person name="Zhang Z."/>
            <person name="Lin K."/>
            <person name="Ro D.K."/>
            <person name="Chen X."/>
            <person name="Xiong X."/>
            <person name="Shang Y."/>
            <person name="Huang S."/>
            <person name="Zeng J."/>
        </authorList>
    </citation>
    <scope>NUCLEOTIDE SEQUENCE [LARGE SCALE GENOMIC DNA]</scope>
    <source>
        <strain evidence="9">cv. BLH2017</strain>
        <tissue evidence="8">Root</tissue>
    </source>
</reference>
<keyword evidence="4" id="KW-0804">Transcription</keyword>
<dbReference type="InterPro" id="IPR002100">
    <property type="entry name" value="TF_MADSbox"/>
</dbReference>
<evidence type="ECO:0000259" key="7">
    <source>
        <dbReference type="PROSITE" id="PS50066"/>
    </source>
</evidence>
<dbReference type="GO" id="GO:0005634">
    <property type="term" value="C:nucleus"/>
    <property type="evidence" value="ECO:0007669"/>
    <property type="project" value="UniProtKB-SubCell"/>
</dbReference>
<keyword evidence="9" id="KW-1185">Reference proteome</keyword>
<feature type="compositionally biased region" description="Basic and acidic residues" evidence="6">
    <location>
        <begin position="115"/>
        <end position="130"/>
    </location>
</feature>
<feature type="region of interest" description="Disordered" evidence="6">
    <location>
        <begin position="113"/>
        <end position="143"/>
    </location>
</feature>
<dbReference type="EMBL" id="MVGT01000801">
    <property type="protein sequence ID" value="OVA15319.1"/>
    <property type="molecule type" value="Genomic_DNA"/>
</dbReference>
<feature type="compositionally biased region" description="Polar residues" evidence="6">
    <location>
        <begin position="131"/>
        <end position="143"/>
    </location>
</feature>
<name>A0A200QXW9_MACCD</name>
<organism evidence="8 9">
    <name type="scientific">Macleaya cordata</name>
    <name type="common">Five-seeded plume-poppy</name>
    <name type="synonym">Bocconia cordata</name>
    <dbReference type="NCBI Taxonomy" id="56857"/>
    <lineage>
        <taxon>Eukaryota</taxon>
        <taxon>Viridiplantae</taxon>
        <taxon>Streptophyta</taxon>
        <taxon>Embryophyta</taxon>
        <taxon>Tracheophyta</taxon>
        <taxon>Spermatophyta</taxon>
        <taxon>Magnoliopsida</taxon>
        <taxon>Ranunculales</taxon>
        <taxon>Papaveraceae</taxon>
        <taxon>Papaveroideae</taxon>
        <taxon>Macleaya</taxon>
    </lineage>
</organism>
<evidence type="ECO:0000256" key="4">
    <source>
        <dbReference type="ARBA" id="ARBA00023163"/>
    </source>
</evidence>
<dbReference type="PANTHER" id="PTHR11945:SF776">
    <property type="entry name" value="AGAMOUS-LIKE 50-RELATED"/>
    <property type="match status" value="1"/>
</dbReference>
<evidence type="ECO:0000313" key="9">
    <source>
        <dbReference type="Proteomes" id="UP000195402"/>
    </source>
</evidence>
<evidence type="ECO:0000256" key="2">
    <source>
        <dbReference type="ARBA" id="ARBA00023015"/>
    </source>
</evidence>
<proteinExistence type="predicted"/>
<evidence type="ECO:0000256" key="6">
    <source>
        <dbReference type="SAM" id="MobiDB-lite"/>
    </source>
</evidence>
<accession>A0A200QXW9</accession>
<dbReference type="AlphaFoldDB" id="A0A200QXW9"/>
<dbReference type="InterPro" id="IPR033896">
    <property type="entry name" value="MEF2-like_N"/>
</dbReference>
<dbReference type="Pfam" id="PF00319">
    <property type="entry name" value="SRF-TF"/>
    <property type="match status" value="1"/>
</dbReference>
<dbReference type="InterPro" id="IPR036879">
    <property type="entry name" value="TF_MADSbox_sf"/>
</dbReference>
<dbReference type="SMART" id="SM00432">
    <property type="entry name" value="MADS"/>
    <property type="match status" value="1"/>
</dbReference>
<evidence type="ECO:0000256" key="3">
    <source>
        <dbReference type="ARBA" id="ARBA00023125"/>
    </source>
</evidence>
<keyword evidence="5" id="KW-0539">Nucleus</keyword>
<evidence type="ECO:0000313" key="8">
    <source>
        <dbReference type="EMBL" id="OVA15319.1"/>
    </source>
</evidence>
<evidence type="ECO:0000256" key="1">
    <source>
        <dbReference type="ARBA" id="ARBA00004123"/>
    </source>
</evidence>
<dbReference type="SUPFAM" id="SSF55455">
    <property type="entry name" value="SRF-like"/>
    <property type="match status" value="1"/>
</dbReference>
<gene>
    <name evidence="8" type="ORF">BVC80_8499g10</name>
</gene>
<dbReference type="PANTHER" id="PTHR11945">
    <property type="entry name" value="MADS BOX PROTEIN"/>
    <property type="match status" value="1"/>
</dbReference>
<dbReference type="OrthoDB" id="1898716at2759"/>